<sequence>MPHGTRHQQKNENQPAHIFRIDKAKAPHSCFVQLDAHAAWDAAPAEE</sequence>
<gene>
    <name evidence="1" type="ORF">B4098_0909</name>
</gene>
<protein>
    <submittedName>
        <fullName evidence="1">Uncharacterized protein</fullName>
    </submittedName>
</protein>
<organism evidence="1 2">
    <name type="scientific">Heyndrickxia coagulans</name>
    <name type="common">Weizmannia coagulans</name>
    <dbReference type="NCBI Taxonomy" id="1398"/>
    <lineage>
        <taxon>Bacteria</taxon>
        <taxon>Bacillati</taxon>
        <taxon>Bacillota</taxon>
        <taxon>Bacilli</taxon>
        <taxon>Bacillales</taxon>
        <taxon>Bacillaceae</taxon>
        <taxon>Heyndrickxia</taxon>
    </lineage>
</organism>
<dbReference type="EMBL" id="LQYG01000038">
    <property type="protein sequence ID" value="KYC63606.1"/>
    <property type="molecule type" value="Genomic_DNA"/>
</dbReference>
<comment type="caution">
    <text evidence="1">The sequence shown here is derived from an EMBL/GenBank/DDBJ whole genome shotgun (WGS) entry which is preliminary data.</text>
</comment>
<evidence type="ECO:0000313" key="2">
    <source>
        <dbReference type="Proteomes" id="UP000075288"/>
    </source>
</evidence>
<dbReference type="AlphaFoldDB" id="A0A150K2D3"/>
<evidence type="ECO:0000313" key="1">
    <source>
        <dbReference type="EMBL" id="KYC63606.1"/>
    </source>
</evidence>
<accession>A0A150K2D3</accession>
<proteinExistence type="predicted"/>
<name>A0A150K2D3_HEYCO</name>
<reference evidence="1 2" key="1">
    <citation type="submission" date="2016-01" db="EMBL/GenBank/DDBJ databases">
        <title>Genome Sequences of Twelve Sporeforming Bacillus Species Isolated from Foods.</title>
        <authorList>
            <person name="Berendsen E.M."/>
            <person name="Wells-Bennik M.H."/>
            <person name="Krawcyk A.O."/>
            <person name="De Jong A."/>
            <person name="Holsappel S."/>
            <person name="Eijlander R.T."/>
            <person name="Kuipers O.P."/>
        </authorList>
    </citation>
    <scope>NUCLEOTIDE SEQUENCE [LARGE SCALE GENOMIC DNA]</scope>
    <source>
        <strain evidence="1 2">B4098</strain>
    </source>
</reference>
<dbReference type="Proteomes" id="UP000075288">
    <property type="component" value="Unassembled WGS sequence"/>
</dbReference>